<dbReference type="Gene3D" id="3.40.50.300">
    <property type="entry name" value="P-loop containing nucleotide triphosphate hydrolases"/>
    <property type="match status" value="1"/>
</dbReference>
<dbReference type="VEuPathDB" id="TriTrypDB:BSAL_61900"/>
<protein>
    <submittedName>
        <fullName evidence="1">Uncharacterized protein</fullName>
    </submittedName>
</protein>
<organism evidence="1 2">
    <name type="scientific">Bodo saltans</name>
    <name type="common">Flagellated protozoan</name>
    <dbReference type="NCBI Taxonomy" id="75058"/>
    <lineage>
        <taxon>Eukaryota</taxon>
        <taxon>Discoba</taxon>
        <taxon>Euglenozoa</taxon>
        <taxon>Kinetoplastea</taxon>
        <taxon>Metakinetoplastina</taxon>
        <taxon>Eubodonida</taxon>
        <taxon>Bodonidae</taxon>
        <taxon>Bodo</taxon>
    </lineage>
</organism>
<dbReference type="OrthoDB" id="427518at2759"/>
<name>A0A0S4J0T9_BODSA</name>
<evidence type="ECO:0000313" key="2">
    <source>
        <dbReference type="Proteomes" id="UP000051952"/>
    </source>
</evidence>
<proteinExistence type="predicted"/>
<gene>
    <name evidence="1" type="ORF">BSAL_85475</name>
</gene>
<accession>A0A0S4J0T9</accession>
<dbReference type="EMBL" id="CYKH01001006">
    <property type="protein sequence ID" value="CUG77497.1"/>
    <property type="molecule type" value="Genomic_DNA"/>
</dbReference>
<dbReference type="InterPro" id="IPR027417">
    <property type="entry name" value="P-loop_NTPase"/>
</dbReference>
<sequence length="1314" mass="143169">MKLGGKGKPSELPQVYSRKVAVSATSALRTKETLTFGKTATIVVTLERVATEVVDTLTASSSQPLTPAQAPGFRVKEEARALAEVAAALRDKASAALEGSVSHKFLSQWGSVLAEVGQNLAPLISCLPFGEVLVSAAAGLFSAVMGRGAVLELGVDVCGQTALVLRVLCQPQVLKLIISDPSTHHLLERLVNISCPNDECDELQHPMVELLKQTVSILEDYNQSGVLYQLWKASGKLECIQQKSDDIRSLFTSLHQLTTFRAHAAHANDLQSVLEVVNAMQVLTAEGLSEHLLPQLTWLINSSEARAQTAVAASGKSVNEALTSMKTQLSADLNKMALDVLSVKSLQEKQGDVAAGMVTTINTAVGDAAALISSNMKTVVEASASTTLSVLSATMKSLLNEVIHSAIPAAWKGDPMEEIEQRLRTVIEGAWTGALTVQLTKATEQVNAHTKDAVRQATICIGTRLDSLSVALTAAVESSEVALKYLQRTPCERRAATRRHIREEGIKLQTSIREAQLSILDQIAVTHLDVTRILSSLSSQGEALNDIKKKLETLCEAEDQNAEKQAEMAEILDGMPREVRLALAPDVQRLHQQLKSHHSRSKEYEETSGRRCCSSWVFVLALGGDATTAANGGEALTISTREMQKLLVATSQANSNAHAASAAPHLPPPIVSDHALRFDATRDDPLTLLSSDQRRYYRNYALPLLRSKLREVFHDMYDKERSSVAPQLALHRQSLYTSLRIVHAPFGAGMYRGAAADSFEGASMESTNVLSLLESQRSRSLLIEGRAGIGKSTWGMHLAQLQNFDEGVVILLKLSELAVYLEGKHLKYSMGTVSPSSASISLSARELLFVALGQNNSLLDFIDLIYFHFRLLCETTSTSAKRIAWVIDGLDEVVSRNDALLGVVIDALEKITQSSNIEAPISRADHRIELFGSHDIIVITSREERGGALAGAQLVATINPWTTTEALEYVGNYFKQRAVRDVILAGSCSTQSSLNSNASELVALCMKRATSAIHEHRFGSFSTLPIVLEILCWSALEEDGRMGCIADLYHDTFVKTIAAARENSSSSPLSSPTTTPAWTSSDEEIFTLHNEKAVEATQDGVFFTINRTHPCGRDLFRSGLVRERIGAKHDRTIVRFAHKSFLEYFQAAFFAEHLDQLQTKLAHVDVATPSGSDEESSVSFLACTVRDDFTMIKNNSHQTDVIVDMTLYCAWEPAIVCEILWLEGAGEKAASDATKDKTFGRYRPPSRAGSVGGEWRTSVKLKFRSVTKTYYLVVRPTSGECIYPFQCTLKSTTSGSLAQLFTITQVLPLIIIPE</sequence>
<dbReference type="Proteomes" id="UP000051952">
    <property type="component" value="Unassembled WGS sequence"/>
</dbReference>
<evidence type="ECO:0000313" key="1">
    <source>
        <dbReference type="EMBL" id="CUG77497.1"/>
    </source>
</evidence>
<keyword evidence="2" id="KW-1185">Reference proteome</keyword>
<reference evidence="2" key="1">
    <citation type="submission" date="2015-09" db="EMBL/GenBank/DDBJ databases">
        <authorList>
            <consortium name="Pathogen Informatics"/>
        </authorList>
    </citation>
    <scope>NUCLEOTIDE SEQUENCE [LARGE SCALE GENOMIC DNA]</scope>
    <source>
        <strain evidence="2">Lake Konstanz</strain>
    </source>
</reference>